<accession>A0AAV9P867</accession>
<dbReference type="PANTHER" id="PTHR39468">
    <property type="entry name" value="CHROMOSOME 7, WHOLE GENOME SHOTGUN SEQUENCE"/>
    <property type="match status" value="1"/>
</dbReference>
<feature type="domain" description="Mtf2-like C-terminal" evidence="2">
    <location>
        <begin position="115"/>
        <end position="241"/>
    </location>
</feature>
<proteinExistence type="predicted"/>
<protein>
    <recommendedName>
        <fullName evidence="2">Mtf2-like C-terminal domain-containing protein</fullName>
    </recommendedName>
</protein>
<dbReference type="InterPro" id="IPR043837">
    <property type="entry name" value="Mtf2-like_C"/>
</dbReference>
<keyword evidence="4" id="KW-1185">Reference proteome</keyword>
<sequence>MNNQRRLQVVQRIDQSVQAQRAVKAESNKVRQIMESAASDLEVCKEEAVDEGNVDYGTSVSDGGEFVVPDTGVADAFSVPAESPTGGHTLPTAPAATKGQTPSMNVSAAQARKLLSNHIVDTQRTIATKFPSSPLSLSVLPTIRALGAAPAAFVLSARHWNGHLKFHFLQYQDVGAMLALLQQMEEEFIEFDTTTLNRLLYALTFGKRAREGRMGQVAQKIWTSEARKKDLEQLQERTDRLIAGLESRDTGENANRGPRIRLQARVNPENKSTRASKRLLAEEETRTSD</sequence>
<dbReference type="Proteomes" id="UP001337655">
    <property type="component" value="Unassembled WGS sequence"/>
</dbReference>
<dbReference type="GeneID" id="89927666"/>
<dbReference type="InterPro" id="IPR040009">
    <property type="entry name" value="Mtf2/C5D6.12-like"/>
</dbReference>
<evidence type="ECO:0000313" key="3">
    <source>
        <dbReference type="EMBL" id="KAK5169017.1"/>
    </source>
</evidence>
<comment type="caution">
    <text evidence="3">The sequence shown here is derived from an EMBL/GenBank/DDBJ whole genome shotgun (WGS) entry which is preliminary data.</text>
</comment>
<name>A0AAV9P867_9PEZI</name>
<feature type="region of interest" description="Disordered" evidence="1">
    <location>
        <begin position="82"/>
        <end position="101"/>
    </location>
</feature>
<dbReference type="Pfam" id="PF19189">
    <property type="entry name" value="Mtf2"/>
    <property type="match status" value="1"/>
</dbReference>
<reference evidence="3 4" key="1">
    <citation type="submission" date="2023-08" db="EMBL/GenBank/DDBJ databases">
        <title>Black Yeasts Isolated from many extreme environments.</title>
        <authorList>
            <person name="Coleine C."/>
            <person name="Stajich J.E."/>
            <person name="Selbmann L."/>
        </authorList>
    </citation>
    <scope>NUCLEOTIDE SEQUENCE [LARGE SCALE GENOMIC DNA]</scope>
    <source>
        <strain evidence="3 4">CCFEE 5935</strain>
    </source>
</reference>
<dbReference type="PANTHER" id="PTHR39468:SF1">
    <property type="entry name" value="MTF2-LIKE C-TERMINAL DOMAIN-CONTAINING PROTEIN"/>
    <property type="match status" value="1"/>
</dbReference>
<organism evidence="3 4">
    <name type="scientific">Saxophila tyrrhenica</name>
    <dbReference type="NCBI Taxonomy" id="1690608"/>
    <lineage>
        <taxon>Eukaryota</taxon>
        <taxon>Fungi</taxon>
        <taxon>Dikarya</taxon>
        <taxon>Ascomycota</taxon>
        <taxon>Pezizomycotina</taxon>
        <taxon>Dothideomycetes</taxon>
        <taxon>Dothideomycetidae</taxon>
        <taxon>Mycosphaerellales</taxon>
        <taxon>Extremaceae</taxon>
        <taxon>Saxophila</taxon>
    </lineage>
</organism>
<dbReference type="GO" id="GO:0005739">
    <property type="term" value="C:mitochondrion"/>
    <property type="evidence" value="ECO:0007669"/>
    <property type="project" value="InterPro"/>
</dbReference>
<dbReference type="EMBL" id="JAVRRT010000009">
    <property type="protein sequence ID" value="KAK5169017.1"/>
    <property type="molecule type" value="Genomic_DNA"/>
</dbReference>
<evidence type="ECO:0000259" key="2">
    <source>
        <dbReference type="Pfam" id="PF19189"/>
    </source>
</evidence>
<feature type="region of interest" description="Disordered" evidence="1">
    <location>
        <begin position="245"/>
        <end position="289"/>
    </location>
</feature>
<dbReference type="AlphaFoldDB" id="A0AAV9P867"/>
<evidence type="ECO:0000313" key="4">
    <source>
        <dbReference type="Proteomes" id="UP001337655"/>
    </source>
</evidence>
<feature type="compositionally biased region" description="Basic and acidic residues" evidence="1">
    <location>
        <begin position="279"/>
        <end position="289"/>
    </location>
</feature>
<evidence type="ECO:0000256" key="1">
    <source>
        <dbReference type="SAM" id="MobiDB-lite"/>
    </source>
</evidence>
<gene>
    <name evidence="3" type="ORF">LTR77_006326</name>
</gene>
<dbReference type="RefSeq" id="XP_064658483.1">
    <property type="nucleotide sequence ID" value="XM_064803568.1"/>
</dbReference>